<accession>A0A3E0VG97</accession>
<dbReference type="EMBL" id="NBWZ01000001">
    <property type="protein sequence ID" value="RFA08976.1"/>
    <property type="molecule type" value="Genomic_DNA"/>
</dbReference>
<dbReference type="InterPro" id="IPR036390">
    <property type="entry name" value="WH_DNA-bd_sf"/>
</dbReference>
<dbReference type="InterPro" id="IPR005119">
    <property type="entry name" value="LysR_subst-bd"/>
</dbReference>
<keyword evidence="3" id="KW-0238">DNA-binding</keyword>
<evidence type="ECO:0000256" key="4">
    <source>
        <dbReference type="ARBA" id="ARBA00023163"/>
    </source>
</evidence>
<dbReference type="PROSITE" id="PS50931">
    <property type="entry name" value="HTH_LYSR"/>
    <property type="match status" value="1"/>
</dbReference>
<proteinExistence type="inferred from homology"/>
<comment type="similarity">
    <text evidence="1">Belongs to the LysR transcriptional regulatory family.</text>
</comment>
<dbReference type="Pfam" id="PF03466">
    <property type="entry name" value="LysR_substrate"/>
    <property type="match status" value="1"/>
</dbReference>
<dbReference type="PANTHER" id="PTHR30346:SF0">
    <property type="entry name" value="HCA OPERON TRANSCRIPTIONAL ACTIVATOR HCAR"/>
    <property type="match status" value="1"/>
</dbReference>
<keyword evidence="2" id="KW-0805">Transcription regulation</keyword>
<dbReference type="Gene3D" id="3.40.190.10">
    <property type="entry name" value="Periplasmic binding protein-like II"/>
    <property type="match status" value="2"/>
</dbReference>
<keyword evidence="8" id="KW-1185">Reference proteome</keyword>
<keyword evidence="4" id="KW-0804">Transcription</keyword>
<evidence type="ECO:0000259" key="6">
    <source>
        <dbReference type="PROSITE" id="PS50931"/>
    </source>
</evidence>
<organism evidence="7 8">
    <name type="scientific">Subtercola boreus</name>
    <dbReference type="NCBI Taxonomy" id="120213"/>
    <lineage>
        <taxon>Bacteria</taxon>
        <taxon>Bacillati</taxon>
        <taxon>Actinomycetota</taxon>
        <taxon>Actinomycetes</taxon>
        <taxon>Micrococcales</taxon>
        <taxon>Microbacteriaceae</taxon>
        <taxon>Subtercola</taxon>
    </lineage>
</organism>
<sequence length="333" mass="36256">MDGGSAAGRAHRRSQGGTPPARRTAGLADCCDRPGGADVELRHLRYFVAVAEELHFRKAAETLHIVQPALSKQISSLENELGLMLLERDRRHVTLTEAGKTFLEEAIAVLARADGAKSRAIAVSRGQVGSLNIGFIQPALAELVPRSLRRFRKEYPEVRIRLTELTTRQVLDQTMSRAVHCAFARLPIELREDLACLPISQQDVMLALPDGHPLAEQETVALADIDGEDLVMIDRLVEPALHDYYIAMCNEAGFSPHIAHEVNSTWVALGLIAGGLGVGFAPASARSAAQQGVTFRPIGGAEPKLSVGIVWNDKSKPAVLGNFLEMRPWEERS</sequence>
<dbReference type="PANTHER" id="PTHR30346">
    <property type="entry name" value="TRANSCRIPTIONAL DUAL REGULATOR HCAR-RELATED"/>
    <property type="match status" value="1"/>
</dbReference>
<dbReference type="InterPro" id="IPR036388">
    <property type="entry name" value="WH-like_DNA-bd_sf"/>
</dbReference>
<dbReference type="GO" id="GO:0032993">
    <property type="term" value="C:protein-DNA complex"/>
    <property type="evidence" value="ECO:0007669"/>
    <property type="project" value="TreeGrafter"/>
</dbReference>
<evidence type="ECO:0000313" key="7">
    <source>
        <dbReference type="EMBL" id="RFA08976.1"/>
    </source>
</evidence>
<comment type="caution">
    <text evidence="7">The sequence shown here is derived from an EMBL/GenBank/DDBJ whole genome shotgun (WGS) entry which is preliminary data.</text>
</comment>
<reference evidence="7 8" key="1">
    <citation type="submission" date="2017-04" db="EMBL/GenBank/DDBJ databases">
        <title>Comparative genome analysis of Subtercola boreus.</title>
        <authorList>
            <person name="Cho Y.-J."/>
            <person name="Cho A."/>
            <person name="Kim O.-S."/>
            <person name="Lee J.-I."/>
        </authorList>
    </citation>
    <scope>NUCLEOTIDE SEQUENCE [LARGE SCALE GENOMIC DNA]</scope>
    <source>
        <strain evidence="7 8">K300</strain>
    </source>
</reference>
<evidence type="ECO:0000256" key="1">
    <source>
        <dbReference type="ARBA" id="ARBA00009437"/>
    </source>
</evidence>
<dbReference type="SUPFAM" id="SSF46785">
    <property type="entry name" value="Winged helix' DNA-binding domain"/>
    <property type="match status" value="1"/>
</dbReference>
<evidence type="ECO:0000256" key="2">
    <source>
        <dbReference type="ARBA" id="ARBA00023015"/>
    </source>
</evidence>
<dbReference type="AlphaFoldDB" id="A0A3E0VG97"/>
<name>A0A3E0VG97_9MICO</name>
<dbReference type="GO" id="GO:0003700">
    <property type="term" value="F:DNA-binding transcription factor activity"/>
    <property type="evidence" value="ECO:0007669"/>
    <property type="project" value="InterPro"/>
</dbReference>
<protein>
    <recommendedName>
        <fullName evidence="6">HTH lysR-type domain-containing protein</fullName>
    </recommendedName>
</protein>
<dbReference type="PRINTS" id="PR00039">
    <property type="entry name" value="HTHLYSR"/>
</dbReference>
<dbReference type="SUPFAM" id="SSF53850">
    <property type="entry name" value="Periplasmic binding protein-like II"/>
    <property type="match status" value="1"/>
</dbReference>
<feature type="domain" description="HTH lysR-type" evidence="6">
    <location>
        <begin position="39"/>
        <end position="96"/>
    </location>
</feature>
<dbReference type="InterPro" id="IPR000847">
    <property type="entry name" value="LysR_HTH_N"/>
</dbReference>
<evidence type="ECO:0000256" key="3">
    <source>
        <dbReference type="ARBA" id="ARBA00023125"/>
    </source>
</evidence>
<gene>
    <name evidence="7" type="ORF">B7R54_06885</name>
</gene>
<dbReference type="FunFam" id="1.10.10.10:FF:000001">
    <property type="entry name" value="LysR family transcriptional regulator"/>
    <property type="match status" value="1"/>
</dbReference>
<dbReference type="Pfam" id="PF00126">
    <property type="entry name" value="HTH_1"/>
    <property type="match status" value="1"/>
</dbReference>
<feature type="region of interest" description="Disordered" evidence="5">
    <location>
        <begin position="1"/>
        <end position="29"/>
    </location>
</feature>
<dbReference type="OrthoDB" id="3636008at2"/>
<dbReference type="Proteomes" id="UP000256486">
    <property type="component" value="Unassembled WGS sequence"/>
</dbReference>
<dbReference type="GO" id="GO:0003677">
    <property type="term" value="F:DNA binding"/>
    <property type="evidence" value="ECO:0007669"/>
    <property type="project" value="UniProtKB-KW"/>
</dbReference>
<evidence type="ECO:0000256" key="5">
    <source>
        <dbReference type="SAM" id="MobiDB-lite"/>
    </source>
</evidence>
<dbReference type="Gene3D" id="1.10.10.10">
    <property type="entry name" value="Winged helix-like DNA-binding domain superfamily/Winged helix DNA-binding domain"/>
    <property type="match status" value="1"/>
</dbReference>
<evidence type="ECO:0000313" key="8">
    <source>
        <dbReference type="Proteomes" id="UP000256486"/>
    </source>
</evidence>
<dbReference type="CDD" id="cd08414">
    <property type="entry name" value="PBP2_LTTR_aromatics_like"/>
    <property type="match status" value="1"/>
</dbReference>